<evidence type="ECO:0000313" key="2">
    <source>
        <dbReference type="EMBL" id="KAK9295622.1"/>
    </source>
</evidence>
<keyword evidence="1" id="KW-0732">Signal</keyword>
<protein>
    <submittedName>
        <fullName evidence="2">Uncharacterized protein</fullName>
    </submittedName>
</protein>
<proteinExistence type="predicted"/>
<evidence type="ECO:0000313" key="3">
    <source>
        <dbReference type="Proteomes" id="UP001432146"/>
    </source>
</evidence>
<reference evidence="2 3" key="1">
    <citation type="submission" date="2024-05" db="EMBL/GenBank/DDBJ databases">
        <title>The nuclear and mitochondrial genome assemblies of Tetragonisca angustula (Apidae: Meliponini), a tiny yet remarkable pollinator in the Neotropics.</title>
        <authorList>
            <person name="Ferrari R."/>
            <person name="Ricardo P.C."/>
            <person name="Dias F.C."/>
            <person name="Araujo N.S."/>
            <person name="Soares D.O."/>
            <person name="Zhou Q.-S."/>
            <person name="Zhu C.-D."/>
            <person name="Coutinho L."/>
            <person name="Airas M.C."/>
            <person name="Batista T.M."/>
        </authorList>
    </citation>
    <scope>NUCLEOTIDE SEQUENCE [LARGE SCALE GENOMIC DNA]</scope>
    <source>
        <strain evidence="2">ASF017062</strain>
        <tissue evidence="2">Abdomen</tissue>
    </source>
</reference>
<feature type="chain" id="PRO_5043486191" evidence="1">
    <location>
        <begin position="21"/>
        <end position="77"/>
    </location>
</feature>
<comment type="caution">
    <text evidence="2">The sequence shown here is derived from an EMBL/GenBank/DDBJ whole genome shotgun (WGS) entry which is preliminary data.</text>
</comment>
<feature type="signal peptide" evidence="1">
    <location>
        <begin position="1"/>
        <end position="20"/>
    </location>
</feature>
<accession>A0AAW0ZDK8</accession>
<name>A0AAW0ZDK8_9HYME</name>
<gene>
    <name evidence="2" type="ORF">QLX08_010112</name>
</gene>
<dbReference type="AlphaFoldDB" id="A0AAW0ZDK8"/>
<dbReference type="Proteomes" id="UP001432146">
    <property type="component" value="Unassembled WGS sequence"/>
</dbReference>
<dbReference type="EMBL" id="JAWNGG020000248">
    <property type="protein sequence ID" value="KAK9295622.1"/>
    <property type="molecule type" value="Genomic_DNA"/>
</dbReference>
<sequence length="77" mass="9018">MEKNLLLMWIVCLVFVVTHAKPFPQQDNYDDEVLSPRDTIYYPFWLVRPIYDQDNIGDNANRRPTISYANVGAGWGR</sequence>
<keyword evidence="3" id="KW-1185">Reference proteome</keyword>
<organism evidence="2 3">
    <name type="scientific">Tetragonisca angustula</name>
    <dbReference type="NCBI Taxonomy" id="166442"/>
    <lineage>
        <taxon>Eukaryota</taxon>
        <taxon>Metazoa</taxon>
        <taxon>Ecdysozoa</taxon>
        <taxon>Arthropoda</taxon>
        <taxon>Hexapoda</taxon>
        <taxon>Insecta</taxon>
        <taxon>Pterygota</taxon>
        <taxon>Neoptera</taxon>
        <taxon>Endopterygota</taxon>
        <taxon>Hymenoptera</taxon>
        <taxon>Apocrita</taxon>
        <taxon>Aculeata</taxon>
        <taxon>Apoidea</taxon>
        <taxon>Anthophila</taxon>
        <taxon>Apidae</taxon>
        <taxon>Tetragonisca</taxon>
    </lineage>
</organism>
<evidence type="ECO:0000256" key="1">
    <source>
        <dbReference type="SAM" id="SignalP"/>
    </source>
</evidence>